<dbReference type="AlphaFoldDB" id="A0A7X6ICK1"/>
<dbReference type="CDD" id="cd12797">
    <property type="entry name" value="M23_peptidase"/>
    <property type="match status" value="1"/>
</dbReference>
<sequence length="398" mass="46278">MEKSRLKRFGLCLVIFSMIAIERIPAAAAEKAPSLNEKIKREKKELEKLREEIEEKRDKSITIKKREGSVLSQLEEMDRRLRVLQKEAGLIELKTREKDIEMEELSTVIDGLNKEIREKRGAISKRLRTLYQERQTGSLKILSAARDYPDFMRRLHYLKTIARKEGEILSQFKEKQNELEGKNHQVGMVKEQLVQEKETLARKLAEIRSEKRKKDQLLTRVRNEKVFYERALAELDESSMQLQLMIKKLEEQKSRLRQPASGKFSKEKGRLTWPSDGQIVSLFGRQKHPKFDTFIYKKGIEIEPSRGDTVRAVYDGTIIFANWFKGYGMVIIIDHGENYYSLYAHLAKLLVSVGDKVGRSKPIGQIGETGLSQGSSLYFEIRHQGEPLDPLTWLQKKR</sequence>
<dbReference type="InterPro" id="IPR057309">
    <property type="entry name" value="PcsB_CC"/>
</dbReference>
<feature type="domain" description="Peptidoglycan hydrolase PcsB coiled-coil" evidence="4">
    <location>
        <begin position="109"/>
        <end position="182"/>
    </location>
</feature>
<evidence type="ECO:0000256" key="2">
    <source>
        <dbReference type="SAM" id="Coils"/>
    </source>
</evidence>
<evidence type="ECO:0000313" key="5">
    <source>
        <dbReference type="EMBL" id="NKE72534.1"/>
    </source>
</evidence>
<name>A0A7X6ICK1_9BACT</name>
<dbReference type="Pfam" id="PF24568">
    <property type="entry name" value="CC_PcsB"/>
    <property type="match status" value="1"/>
</dbReference>
<dbReference type="FunFam" id="2.70.70.10:FF:000003">
    <property type="entry name" value="Murein hydrolase activator EnvC"/>
    <property type="match status" value="1"/>
</dbReference>
<dbReference type="EMBL" id="VTOW01000003">
    <property type="protein sequence ID" value="NKE72534.1"/>
    <property type="molecule type" value="Genomic_DNA"/>
</dbReference>
<gene>
    <name evidence="5" type="ORF">MNODULE_17420</name>
</gene>
<dbReference type="PANTHER" id="PTHR21666">
    <property type="entry name" value="PEPTIDASE-RELATED"/>
    <property type="match status" value="1"/>
</dbReference>
<dbReference type="SUPFAM" id="SSF51261">
    <property type="entry name" value="Duplicated hybrid motif"/>
    <property type="match status" value="1"/>
</dbReference>
<feature type="coiled-coil region" evidence="2">
    <location>
        <begin position="190"/>
        <end position="252"/>
    </location>
</feature>
<dbReference type="GO" id="GO:0004222">
    <property type="term" value="F:metalloendopeptidase activity"/>
    <property type="evidence" value="ECO:0007669"/>
    <property type="project" value="TreeGrafter"/>
</dbReference>
<protein>
    <submittedName>
        <fullName evidence="5">Peptidoglycan DD-metalloendopeptidase family protein</fullName>
    </submittedName>
</protein>
<dbReference type="InterPro" id="IPR050570">
    <property type="entry name" value="Cell_wall_metabolism_enzyme"/>
</dbReference>
<comment type="caution">
    <text evidence="5">The sequence shown here is derived from an EMBL/GenBank/DDBJ whole genome shotgun (WGS) entry which is preliminary data.</text>
</comment>
<evidence type="ECO:0000259" key="3">
    <source>
        <dbReference type="Pfam" id="PF01551"/>
    </source>
</evidence>
<dbReference type="Proteomes" id="UP000534783">
    <property type="component" value="Unassembled WGS sequence"/>
</dbReference>
<dbReference type="Pfam" id="PF01551">
    <property type="entry name" value="Peptidase_M23"/>
    <property type="match status" value="1"/>
</dbReference>
<dbReference type="InterPro" id="IPR011055">
    <property type="entry name" value="Dup_hybrid_motif"/>
</dbReference>
<dbReference type="Gene3D" id="2.70.70.10">
    <property type="entry name" value="Glucose Permease (Domain IIA)"/>
    <property type="match status" value="1"/>
</dbReference>
<evidence type="ECO:0000256" key="1">
    <source>
        <dbReference type="ARBA" id="ARBA00022729"/>
    </source>
</evidence>
<organism evidence="5 6">
    <name type="scientific">Candidatus Manganitrophus noduliformans</name>
    <dbReference type="NCBI Taxonomy" id="2606439"/>
    <lineage>
        <taxon>Bacteria</taxon>
        <taxon>Pseudomonadati</taxon>
        <taxon>Nitrospirota</taxon>
        <taxon>Nitrospiria</taxon>
        <taxon>Candidatus Troglogloeales</taxon>
        <taxon>Candidatus Manganitrophaceae</taxon>
        <taxon>Candidatus Manganitrophus</taxon>
    </lineage>
</organism>
<feature type="domain" description="M23ase beta-sheet core" evidence="3">
    <location>
        <begin position="297"/>
        <end position="390"/>
    </location>
</feature>
<evidence type="ECO:0000313" key="6">
    <source>
        <dbReference type="Proteomes" id="UP000534783"/>
    </source>
</evidence>
<feature type="coiled-coil region" evidence="2">
    <location>
        <begin position="32"/>
        <end position="122"/>
    </location>
</feature>
<dbReference type="PANTHER" id="PTHR21666:SF289">
    <property type="entry name" value="L-ALA--D-GLU ENDOPEPTIDASE"/>
    <property type="match status" value="1"/>
</dbReference>
<accession>A0A7X6ICK1</accession>
<proteinExistence type="predicted"/>
<dbReference type="InterPro" id="IPR016047">
    <property type="entry name" value="M23ase_b-sheet_dom"/>
</dbReference>
<reference evidence="5 6" key="1">
    <citation type="journal article" date="2020" name="Nature">
        <title>Bacterial chemolithoautotrophy via manganese oxidation.</title>
        <authorList>
            <person name="Yu H."/>
            <person name="Leadbetter J.R."/>
        </authorList>
    </citation>
    <scope>NUCLEOTIDE SEQUENCE [LARGE SCALE GENOMIC DNA]</scope>
    <source>
        <strain evidence="5 6">Mn-1</strain>
    </source>
</reference>
<keyword evidence="1" id="KW-0732">Signal</keyword>
<keyword evidence="2" id="KW-0175">Coiled coil</keyword>
<keyword evidence="6" id="KW-1185">Reference proteome</keyword>
<evidence type="ECO:0000259" key="4">
    <source>
        <dbReference type="Pfam" id="PF24568"/>
    </source>
</evidence>
<dbReference type="Gene3D" id="6.10.250.3150">
    <property type="match status" value="1"/>
</dbReference>